<gene>
    <name evidence="1" type="ORF">METZ01_LOCUS311551</name>
</gene>
<evidence type="ECO:0000313" key="1">
    <source>
        <dbReference type="EMBL" id="SVC58697.1"/>
    </source>
</evidence>
<feature type="non-terminal residue" evidence="1">
    <location>
        <position position="74"/>
    </location>
</feature>
<proteinExistence type="predicted"/>
<accession>A0A382NEM3</accession>
<dbReference type="EMBL" id="UINC01099427">
    <property type="protein sequence ID" value="SVC58697.1"/>
    <property type="molecule type" value="Genomic_DNA"/>
</dbReference>
<organism evidence="1">
    <name type="scientific">marine metagenome</name>
    <dbReference type="NCBI Taxonomy" id="408172"/>
    <lineage>
        <taxon>unclassified sequences</taxon>
        <taxon>metagenomes</taxon>
        <taxon>ecological metagenomes</taxon>
    </lineage>
</organism>
<dbReference type="AlphaFoldDB" id="A0A382NEM3"/>
<sequence>MSKSNYSVDLIRQMVECDTNYIRLLKLVPQLRAYRDRSFIKQAVLDSVISIHEGAKLAISDKEPEKLLEGLTSE</sequence>
<protein>
    <submittedName>
        <fullName evidence="1">Uncharacterized protein</fullName>
    </submittedName>
</protein>
<reference evidence="1" key="1">
    <citation type="submission" date="2018-05" db="EMBL/GenBank/DDBJ databases">
        <authorList>
            <person name="Lanie J.A."/>
            <person name="Ng W.-L."/>
            <person name="Kazmierczak K.M."/>
            <person name="Andrzejewski T.M."/>
            <person name="Davidsen T.M."/>
            <person name="Wayne K.J."/>
            <person name="Tettelin H."/>
            <person name="Glass J.I."/>
            <person name="Rusch D."/>
            <person name="Podicherti R."/>
            <person name="Tsui H.-C.T."/>
            <person name="Winkler M.E."/>
        </authorList>
    </citation>
    <scope>NUCLEOTIDE SEQUENCE</scope>
</reference>
<name>A0A382NEM3_9ZZZZ</name>